<sequence>MNHFGNTFDKLISKVTARRSSESSILEIPSNGGSERRKSISHPMVQITETESDSADSRKETLGGNRLRAHSMSLVHPSTLSRSRSRSMPRSVSKKHTKELIKQETAQVIQKKLQHILVDLGLQQPIPLKTSSGSAKGPTSRTAKIYVSNSSDCVYLPTASSTSFTYEDEDNGGVYENDSHSGSTVSNGENHAEESDMTDEINEIGVASEAQPPREMRSKLKSFKSPGFLTSKLDSDVPIAFTMAAIIELKRETTVKDLTFELSSNTSLLWPSGDQFNKTHYKEQFKIGSMEWNFSLSDAFFYINTYNSNDTKSKTVTPDLLAKITRKYRLDPNLADDTSKKFGSFDRDRSDSSANGTTNSNSEVYKEGIYVFLLPVLFPANIPATICSINGSLQHTLTVSFNKISEKLNRKTKVIGQYNIPMVRPPPLFANSIADKPIYVNRLWNDSLHYIITFPRKYVVLGCEHLINIKFVPLVKDVIIKRIKFNVLERLTYVSKDLSKEYDYDDEDPNNLRISNKIRERVVTVYELKTKAKPSNSISEPYKEEVIRCPNNNLLFSCYEPSVSNDIENLNLDDPLSKPSDNDDLMVASPLDINVALPFLTTKSDKDLQARHAFDDHSFRSPSTDSFSNVGSRNASSATNDTPGSPLPPSSPIIGSLETNITHANSELSNNRPDHESLVPDSSAFMNEESNNACENIHQGYTRVSKALYPDSNYRHIQIHHRLQVCFRISKPDPKDNYKMHHYEVVVDTPLILLSARCNEESVQLPRYDEIDLPKPKEPAPIRFRTPNFDRNGVSIRPLSDCDEELPSFEEATSGCGSPITRSISLGENPLSRASSIVPRDPAPAYESVASSNDEITWNSGPLNIDEVVNDARNRTDSNAARFSVKDSLVNSFARDSPSNDSYPTLSSSNARDSADAASATISTSSNTNTESLSTNETGISGNLMLNNNEGDDEGSNSSATDPSVSPSQAEAKDSKNPPLLAYDPCRTSSYTSQNPDTATSDDRYSINTELSVYEQKLPLLANSSQDEMGSRYSKSVSNISLNKERSKYREGPSTDNLSVMTECENPQDLYHSY</sequence>
<dbReference type="Proteomes" id="UP000005222">
    <property type="component" value="Chromosome G"/>
</dbReference>
<feature type="compositionally biased region" description="Polar residues" evidence="1">
    <location>
        <begin position="987"/>
        <end position="999"/>
    </location>
</feature>
<feature type="compositionally biased region" description="Polar residues" evidence="1">
    <location>
        <begin position="620"/>
        <end position="642"/>
    </location>
</feature>
<dbReference type="FunCoup" id="G8YGR7">
    <property type="interactions" value="195"/>
</dbReference>
<feature type="compositionally biased region" description="Low complexity" evidence="1">
    <location>
        <begin position="906"/>
        <end position="938"/>
    </location>
</feature>
<reference evidence="4" key="1">
    <citation type="submission" date="2011-10" db="EMBL/GenBank/DDBJ databases">
        <authorList>
            <person name="Genoscope - CEA"/>
        </authorList>
    </citation>
    <scope>NUCLEOTIDE SEQUENCE</scope>
</reference>
<gene>
    <name evidence="4" type="primary">Piso0_002946</name>
    <name evidence="3" type="ORF">GNLVRS01_PISO0G01502g</name>
    <name evidence="4" type="ORF">GNLVRS01_PISO0H01503g</name>
</gene>
<dbReference type="OrthoDB" id="2333384at2759"/>
<dbReference type="AlphaFoldDB" id="G8YGR7"/>
<feature type="region of interest" description="Disordered" evidence="1">
    <location>
        <begin position="166"/>
        <end position="197"/>
    </location>
</feature>
<dbReference type="SMART" id="SM01017">
    <property type="entry name" value="Arrestin_C"/>
    <property type="match status" value="1"/>
</dbReference>
<feature type="compositionally biased region" description="Polar residues" evidence="1">
    <location>
        <begin position="180"/>
        <end position="189"/>
    </location>
</feature>
<evidence type="ECO:0000259" key="2">
    <source>
        <dbReference type="SMART" id="SM01017"/>
    </source>
</evidence>
<feature type="domain" description="Arrestin C-terminal-like" evidence="2">
    <location>
        <begin position="444"/>
        <end position="758"/>
    </location>
</feature>
<organism evidence="4 5">
    <name type="scientific">Pichia sorbitophila (strain ATCC MYA-4447 / BCRC 22081 / CBS 7064 / NBRC 10061 / NRRL Y-12695)</name>
    <name type="common">Hybrid yeast</name>
    <dbReference type="NCBI Taxonomy" id="559304"/>
    <lineage>
        <taxon>Eukaryota</taxon>
        <taxon>Fungi</taxon>
        <taxon>Dikarya</taxon>
        <taxon>Ascomycota</taxon>
        <taxon>Saccharomycotina</taxon>
        <taxon>Pichiomycetes</taxon>
        <taxon>Debaryomycetaceae</taxon>
        <taxon>Millerozyma</taxon>
    </lineage>
</organism>
<feature type="compositionally biased region" description="Polar residues" evidence="1">
    <location>
        <begin position="939"/>
        <end position="949"/>
    </location>
</feature>
<dbReference type="HOGENOM" id="CLU_005724_0_0_1"/>
<dbReference type="InterPro" id="IPR011022">
    <property type="entry name" value="Arrestin_C-like"/>
</dbReference>
<dbReference type="eggNOG" id="KOG3780">
    <property type="taxonomic scope" value="Eukaryota"/>
</dbReference>
<dbReference type="STRING" id="559304.G8YGR7"/>
<protein>
    <submittedName>
        <fullName evidence="4">Piso0_002946 protein</fullName>
    </submittedName>
</protein>
<name>G8YGR7_PICSO</name>
<dbReference type="Proteomes" id="UP000005222">
    <property type="component" value="Chromosome H"/>
</dbReference>
<dbReference type="EMBL" id="FO082053">
    <property type="protein sequence ID" value="CCE79854.1"/>
    <property type="molecule type" value="Genomic_DNA"/>
</dbReference>
<dbReference type="EMBL" id="FO082052">
    <property type="protein sequence ID" value="CCE80619.1"/>
    <property type="molecule type" value="Genomic_DNA"/>
</dbReference>
<dbReference type="InParanoid" id="G8YGR7"/>
<evidence type="ECO:0000313" key="4">
    <source>
        <dbReference type="EMBL" id="CCE80619.1"/>
    </source>
</evidence>
<keyword evidence="5" id="KW-1185">Reference proteome</keyword>
<proteinExistence type="predicted"/>
<feature type="compositionally biased region" description="Polar residues" evidence="1">
    <location>
        <begin position="956"/>
        <end position="969"/>
    </location>
</feature>
<feature type="compositionally biased region" description="Basic residues" evidence="1">
    <location>
        <begin position="83"/>
        <end position="97"/>
    </location>
</feature>
<feature type="region of interest" description="Disordered" evidence="1">
    <location>
        <begin position="19"/>
        <end position="98"/>
    </location>
</feature>
<feature type="region of interest" description="Disordered" evidence="1">
    <location>
        <begin position="892"/>
        <end position="1004"/>
    </location>
</feature>
<evidence type="ECO:0000313" key="3">
    <source>
        <dbReference type="EMBL" id="CCE79854.1"/>
    </source>
</evidence>
<reference evidence="5" key="2">
    <citation type="journal article" date="2012" name="G3 (Bethesda)">
        <title>Pichia sorbitophila, an interspecies yeast hybrid reveals early steps of genome resolution following polyploidization.</title>
        <authorList>
            <person name="Leh Louis V."/>
            <person name="Despons L."/>
            <person name="Friedrich A."/>
            <person name="Martin T."/>
            <person name="Durrens P."/>
            <person name="Casaregola S."/>
            <person name="Neuveglise C."/>
            <person name="Fairhead C."/>
            <person name="Marck C."/>
            <person name="Cruz J.A."/>
            <person name="Straub M.L."/>
            <person name="Kugler V."/>
            <person name="Sacerdot C."/>
            <person name="Uzunov Z."/>
            <person name="Thierry A."/>
            <person name="Weiss S."/>
            <person name="Bleykasten C."/>
            <person name="De Montigny J."/>
            <person name="Jacques N."/>
            <person name="Jung P."/>
            <person name="Lemaire M."/>
            <person name="Mallet S."/>
            <person name="Morel G."/>
            <person name="Richard G.F."/>
            <person name="Sarkar A."/>
            <person name="Savel G."/>
            <person name="Schacherer J."/>
            <person name="Seret M.L."/>
            <person name="Talla E."/>
            <person name="Samson G."/>
            <person name="Jubin C."/>
            <person name="Poulain J."/>
            <person name="Vacherie B."/>
            <person name="Barbe V."/>
            <person name="Pelletier E."/>
            <person name="Sherman D.J."/>
            <person name="Westhof E."/>
            <person name="Weissenbach J."/>
            <person name="Baret P.V."/>
            <person name="Wincker P."/>
            <person name="Gaillardin C."/>
            <person name="Dujon B."/>
            <person name="Souciet J.L."/>
        </authorList>
    </citation>
    <scope>NUCLEOTIDE SEQUENCE [LARGE SCALE GENOMIC DNA]</scope>
    <source>
        <strain evidence="5">ATCC MYA-4447 / BCRC 22081 / CBS 7064 / NBRC 10061 / NRRL Y-12695</strain>
    </source>
</reference>
<evidence type="ECO:0000313" key="5">
    <source>
        <dbReference type="Proteomes" id="UP000005222"/>
    </source>
</evidence>
<evidence type="ECO:0000256" key="1">
    <source>
        <dbReference type="SAM" id="MobiDB-lite"/>
    </source>
</evidence>
<feature type="region of interest" description="Disordered" evidence="1">
    <location>
        <begin position="616"/>
        <end position="656"/>
    </location>
</feature>
<accession>G8YGR7</accession>